<dbReference type="Gene3D" id="3.30.565.10">
    <property type="entry name" value="Histidine kinase-like ATPase, C-terminal domain"/>
    <property type="match status" value="1"/>
</dbReference>
<dbReference type="PANTHER" id="PTHR45453:SF1">
    <property type="entry name" value="PHOSPHATE REGULON SENSOR PROTEIN PHOR"/>
    <property type="match status" value="1"/>
</dbReference>
<dbReference type="SMART" id="SM00387">
    <property type="entry name" value="HATPase_c"/>
    <property type="match status" value="1"/>
</dbReference>
<dbReference type="InterPro" id="IPR036097">
    <property type="entry name" value="HisK_dim/P_sf"/>
</dbReference>
<feature type="domain" description="Histidine kinase" evidence="10">
    <location>
        <begin position="98"/>
        <end position="312"/>
    </location>
</feature>
<reference evidence="11 12" key="1">
    <citation type="submission" date="2018-08" db="EMBL/GenBank/DDBJ databases">
        <title>A genome reference for cultivated species of the human gut microbiota.</title>
        <authorList>
            <person name="Zou Y."/>
            <person name="Xue W."/>
            <person name="Luo G."/>
        </authorList>
    </citation>
    <scope>NUCLEOTIDE SEQUENCE [LARGE SCALE GENOMIC DNA]</scope>
    <source>
        <strain evidence="11 12">TF11-7</strain>
    </source>
</reference>
<dbReference type="Pfam" id="PF00512">
    <property type="entry name" value="HisKA"/>
    <property type="match status" value="1"/>
</dbReference>
<dbReference type="PRINTS" id="PR00344">
    <property type="entry name" value="BCTRLSENSOR"/>
</dbReference>
<dbReference type="EC" id="2.7.13.3" evidence="3"/>
<protein>
    <recommendedName>
        <fullName evidence="3">histidine kinase</fullName>
        <ecNumber evidence="3">2.7.13.3</ecNumber>
    </recommendedName>
</protein>
<keyword evidence="5" id="KW-0808">Transferase</keyword>
<evidence type="ECO:0000256" key="9">
    <source>
        <dbReference type="SAM" id="Phobius"/>
    </source>
</evidence>
<dbReference type="Proteomes" id="UP000260793">
    <property type="component" value="Unassembled WGS sequence"/>
</dbReference>
<keyword evidence="9" id="KW-1133">Transmembrane helix</keyword>
<keyword evidence="7" id="KW-0902">Two-component regulatory system</keyword>
<dbReference type="GO" id="GO:0000155">
    <property type="term" value="F:phosphorelay sensor kinase activity"/>
    <property type="evidence" value="ECO:0007669"/>
    <property type="project" value="InterPro"/>
</dbReference>
<sequence length="312" mass="36636">MDLTEILWWSAGIFLLGILAGAVGMYRVQRKERSRELKKISDTVQRMTSGKELPDFSDCEETMDSKIRHQLLRLQEILVSQKQDAQKERKELQELISEIAHQMRTPLTNLKNYLDFLSEEIEKKGTEPELSYLKAIQSSEEKIYFLTEHFIRISRLEHGLIQIRKEERDLLKTLRNALGQILDQAEKKEIRFEFELPEKMHVMHDTNWLGEALFNLLDNAVKYSPQKGKIKISLQENEMFTTFSIRDYGIGIEPEEKNLIFQRFYRGKRVTDEEGFGIGLYLAREILFLHEGLLTVKRCEPGVEMKLSLPRQ</sequence>
<accession>A0A3E4LKB2</accession>
<dbReference type="GO" id="GO:0004721">
    <property type="term" value="F:phosphoprotein phosphatase activity"/>
    <property type="evidence" value="ECO:0007669"/>
    <property type="project" value="TreeGrafter"/>
</dbReference>
<gene>
    <name evidence="11" type="ORF">DXD17_11645</name>
</gene>
<feature type="transmembrane region" description="Helical" evidence="9">
    <location>
        <begin position="6"/>
        <end position="28"/>
    </location>
</feature>
<organism evidence="11 12">
    <name type="scientific">[Ruminococcus] lactaris</name>
    <dbReference type="NCBI Taxonomy" id="46228"/>
    <lineage>
        <taxon>Bacteria</taxon>
        <taxon>Bacillati</taxon>
        <taxon>Bacillota</taxon>
        <taxon>Clostridia</taxon>
        <taxon>Lachnospirales</taxon>
        <taxon>Lachnospiraceae</taxon>
        <taxon>Mediterraneibacter</taxon>
    </lineage>
</organism>
<evidence type="ECO:0000313" key="12">
    <source>
        <dbReference type="Proteomes" id="UP000260793"/>
    </source>
</evidence>
<dbReference type="GO" id="GO:0016036">
    <property type="term" value="P:cellular response to phosphate starvation"/>
    <property type="evidence" value="ECO:0007669"/>
    <property type="project" value="TreeGrafter"/>
</dbReference>
<keyword evidence="6 11" id="KW-0418">Kinase</keyword>
<keyword evidence="4" id="KW-0597">Phosphoprotein</keyword>
<dbReference type="CDD" id="cd00082">
    <property type="entry name" value="HisKA"/>
    <property type="match status" value="1"/>
</dbReference>
<dbReference type="EMBL" id="QSQN01000034">
    <property type="protein sequence ID" value="RGK37745.1"/>
    <property type="molecule type" value="Genomic_DNA"/>
</dbReference>
<dbReference type="InterPro" id="IPR050351">
    <property type="entry name" value="BphY/WalK/GraS-like"/>
</dbReference>
<feature type="coiled-coil region" evidence="8">
    <location>
        <begin position="71"/>
        <end position="105"/>
    </location>
</feature>
<comment type="subcellular location">
    <subcellularLocation>
        <location evidence="2">Membrane</location>
    </subcellularLocation>
</comment>
<keyword evidence="9" id="KW-0812">Transmembrane</keyword>
<dbReference type="InterPro" id="IPR036890">
    <property type="entry name" value="HATPase_C_sf"/>
</dbReference>
<proteinExistence type="predicted"/>
<comment type="caution">
    <text evidence="11">The sequence shown here is derived from an EMBL/GenBank/DDBJ whole genome shotgun (WGS) entry which is preliminary data.</text>
</comment>
<evidence type="ECO:0000256" key="1">
    <source>
        <dbReference type="ARBA" id="ARBA00000085"/>
    </source>
</evidence>
<evidence type="ECO:0000256" key="2">
    <source>
        <dbReference type="ARBA" id="ARBA00004370"/>
    </source>
</evidence>
<keyword evidence="8" id="KW-0175">Coiled coil</keyword>
<dbReference type="InterPro" id="IPR003594">
    <property type="entry name" value="HATPase_dom"/>
</dbReference>
<evidence type="ECO:0000259" key="10">
    <source>
        <dbReference type="PROSITE" id="PS50109"/>
    </source>
</evidence>
<dbReference type="AlphaFoldDB" id="A0A3E4LKB2"/>
<evidence type="ECO:0000256" key="4">
    <source>
        <dbReference type="ARBA" id="ARBA00022553"/>
    </source>
</evidence>
<dbReference type="InterPro" id="IPR005467">
    <property type="entry name" value="His_kinase_dom"/>
</dbReference>
<dbReference type="Pfam" id="PF02518">
    <property type="entry name" value="HATPase_c"/>
    <property type="match status" value="1"/>
</dbReference>
<dbReference type="SMART" id="SM00388">
    <property type="entry name" value="HisKA"/>
    <property type="match status" value="1"/>
</dbReference>
<evidence type="ECO:0000256" key="8">
    <source>
        <dbReference type="SAM" id="Coils"/>
    </source>
</evidence>
<dbReference type="Gene3D" id="1.10.287.130">
    <property type="match status" value="1"/>
</dbReference>
<evidence type="ECO:0000256" key="7">
    <source>
        <dbReference type="ARBA" id="ARBA00023012"/>
    </source>
</evidence>
<name>A0A3E4LKB2_9FIRM</name>
<evidence type="ECO:0000256" key="6">
    <source>
        <dbReference type="ARBA" id="ARBA00022777"/>
    </source>
</evidence>
<evidence type="ECO:0000256" key="3">
    <source>
        <dbReference type="ARBA" id="ARBA00012438"/>
    </source>
</evidence>
<dbReference type="PANTHER" id="PTHR45453">
    <property type="entry name" value="PHOSPHATE REGULON SENSOR PROTEIN PHOR"/>
    <property type="match status" value="1"/>
</dbReference>
<keyword evidence="9" id="KW-0472">Membrane</keyword>
<dbReference type="InterPro" id="IPR003661">
    <property type="entry name" value="HisK_dim/P_dom"/>
</dbReference>
<dbReference type="PROSITE" id="PS50109">
    <property type="entry name" value="HIS_KIN"/>
    <property type="match status" value="1"/>
</dbReference>
<dbReference type="SUPFAM" id="SSF55874">
    <property type="entry name" value="ATPase domain of HSP90 chaperone/DNA topoisomerase II/histidine kinase"/>
    <property type="match status" value="1"/>
</dbReference>
<dbReference type="SUPFAM" id="SSF47384">
    <property type="entry name" value="Homodimeric domain of signal transducing histidine kinase"/>
    <property type="match status" value="1"/>
</dbReference>
<dbReference type="InterPro" id="IPR004358">
    <property type="entry name" value="Sig_transdc_His_kin-like_C"/>
</dbReference>
<evidence type="ECO:0000313" key="11">
    <source>
        <dbReference type="EMBL" id="RGK37745.1"/>
    </source>
</evidence>
<comment type="catalytic activity">
    <reaction evidence="1">
        <text>ATP + protein L-histidine = ADP + protein N-phospho-L-histidine.</text>
        <dbReference type="EC" id="2.7.13.3"/>
    </reaction>
</comment>
<dbReference type="RefSeq" id="WP_117688515.1">
    <property type="nucleotide sequence ID" value="NZ_QSQN01000034.1"/>
</dbReference>
<evidence type="ECO:0000256" key="5">
    <source>
        <dbReference type="ARBA" id="ARBA00022679"/>
    </source>
</evidence>
<dbReference type="GO" id="GO:0005886">
    <property type="term" value="C:plasma membrane"/>
    <property type="evidence" value="ECO:0007669"/>
    <property type="project" value="TreeGrafter"/>
</dbReference>